<dbReference type="SMR" id="I7EPC0"/>
<dbReference type="InterPro" id="IPR009739">
    <property type="entry name" value="LprI-like_N"/>
</dbReference>
<dbReference type="Gene3D" id="1.20.1270.180">
    <property type="match status" value="1"/>
</dbReference>
<protein>
    <recommendedName>
        <fullName evidence="1">Lysozyme inhibitor LprI-like N-terminal domain-containing protein</fullName>
    </recommendedName>
</protein>
<reference evidence="2 3" key="1">
    <citation type="journal article" date="2003" name="Science">
        <title>Genome of Geobacter sulfurreducens: metal reduction in subsurface environments.</title>
        <authorList>
            <person name="Methe B.A."/>
            <person name="Nelson K.E."/>
            <person name="Eisen J.A."/>
            <person name="Paulsen I.T."/>
            <person name="Nelson W."/>
            <person name="Heidelberg J.F."/>
            <person name="Wu D."/>
            <person name="Wu M."/>
            <person name="Ward N."/>
            <person name="Beanan M.J."/>
            <person name="Dodson R.J."/>
            <person name="Madupu R."/>
            <person name="Brinkac L.M."/>
            <person name="Daugherty S.C."/>
            <person name="DeBoy R.T."/>
            <person name="Durkin A.S."/>
            <person name="Gwinn M."/>
            <person name="Kolonay J.F."/>
            <person name="Sullivan S.A."/>
            <person name="Haft D.H."/>
            <person name="Selengut J."/>
            <person name="Davidsen T.M."/>
            <person name="Zafar N."/>
            <person name="White O."/>
            <person name="Tran B."/>
            <person name="Romero C."/>
            <person name="Forberger H.A."/>
            <person name="Weidman J."/>
            <person name="Khouri H."/>
            <person name="Feldblyum T.V."/>
            <person name="Utterback T.R."/>
            <person name="Van Aken S.E."/>
            <person name="Lovley D.R."/>
            <person name="Fraser C.M."/>
        </authorList>
    </citation>
    <scope>NUCLEOTIDE SEQUENCE [LARGE SCALE GENOMIC DNA]</scope>
    <source>
        <strain evidence="3">ATCC 51573 / DSM 12127 / PCA</strain>
    </source>
</reference>
<dbReference type="STRING" id="243231.GSU3596"/>
<organism evidence="2 3">
    <name type="scientific">Geobacter sulfurreducens (strain ATCC 51573 / DSM 12127 / PCA)</name>
    <dbReference type="NCBI Taxonomy" id="243231"/>
    <lineage>
        <taxon>Bacteria</taxon>
        <taxon>Pseudomonadati</taxon>
        <taxon>Thermodesulfobacteriota</taxon>
        <taxon>Desulfuromonadia</taxon>
        <taxon>Geobacterales</taxon>
        <taxon>Geobacteraceae</taxon>
        <taxon>Geobacter</taxon>
    </lineage>
</organism>
<sequence length="322" mass="37591">MINKRDLVREIIEVRERNRSGRAQGELWSRIIALERVYEEFDKDNIELLKYFPIALVGCVESYFRLIIKEIIDAGEDYVMAASKLVEKGKLDFELIKAFHGQKISLGEFVSHIIRISSLNQIDTVMSTLLSTQYLDKLATVYDRNLVETHGKPKDPIIYNKDKIYSDVTRTFELRHIYCHEMASREKPDCNEIDSCFFSSLFFMKAADEYHHQLLYPGPIMGQQQMNHSAAEHYGEARKELDGIHSKVSTFLSKKRYKEFISIHKSWEKYRDKEAEFNADVYRGGTLWSYIYSTTATEITNKRIKEAKEYLAQLEEYGGESP</sequence>
<dbReference type="RefSeq" id="WP_010943233.1">
    <property type="nucleotide sequence ID" value="NC_002939.5"/>
</dbReference>
<dbReference type="EnsemblBacteria" id="AFP20490">
    <property type="protein sequence ID" value="AFP20490"/>
    <property type="gene ID" value="GSU3596"/>
</dbReference>
<dbReference type="HOGENOM" id="CLU_852231_0_0_7"/>
<dbReference type="KEGG" id="gsu:GSU3596"/>
<dbReference type="eggNOG" id="COG3755">
    <property type="taxonomic scope" value="Bacteria"/>
</dbReference>
<keyword evidence="3" id="KW-1185">Reference proteome</keyword>
<gene>
    <name evidence="2" type="ordered locus">GSU3596</name>
</gene>
<dbReference type="EMBL" id="AE017180">
    <property type="protein sequence ID" value="AFP20490.1"/>
    <property type="molecule type" value="Genomic_DNA"/>
</dbReference>
<evidence type="ECO:0000313" key="3">
    <source>
        <dbReference type="Proteomes" id="UP000000577"/>
    </source>
</evidence>
<proteinExistence type="predicted"/>
<dbReference type="InParanoid" id="I7EPC0"/>
<accession>I7EPC0</accession>
<evidence type="ECO:0000259" key="1">
    <source>
        <dbReference type="Pfam" id="PF07007"/>
    </source>
</evidence>
<feature type="domain" description="Lysozyme inhibitor LprI-like N-terminal" evidence="1">
    <location>
        <begin position="222"/>
        <end position="306"/>
    </location>
</feature>
<reference evidence="2 3" key="2">
    <citation type="journal article" date="2012" name="BMC Genomics">
        <title>Comparative genomic analysis of Geobacter sulfurreducens KN400, a strain with enhanced capacity for extracellular electron transfer and electricity production.</title>
        <authorList>
            <person name="Butler J.E."/>
            <person name="Young N.D."/>
            <person name="Aklujkar M."/>
            <person name="Lovley D.R."/>
        </authorList>
    </citation>
    <scope>NUCLEOTIDE SEQUENCE [LARGE SCALE GENOMIC DNA]</scope>
    <source>
        <strain evidence="3">ATCC 51573 / DSM 12127 / PCA</strain>
    </source>
</reference>
<dbReference type="AlphaFoldDB" id="I7EPC0"/>
<dbReference type="Proteomes" id="UP000000577">
    <property type="component" value="Chromosome"/>
</dbReference>
<evidence type="ECO:0000313" key="2">
    <source>
        <dbReference type="EMBL" id="AFP20490.1"/>
    </source>
</evidence>
<name>I7EPC0_GEOSL</name>
<dbReference type="OrthoDB" id="9131011at2"/>
<dbReference type="Pfam" id="PF07007">
    <property type="entry name" value="LprI"/>
    <property type="match status" value="1"/>
</dbReference>